<reference evidence="2 3" key="1">
    <citation type="submission" date="2016-07" db="EMBL/GenBank/DDBJ databases">
        <title>Pervasive Adenine N6-methylation of Active Genes in Fungi.</title>
        <authorList>
            <consortium name="DOE Joint Genome Institute"/>
            <person name="Mondo S.J."/>
            <person name="Dannebaum R.O."/>
            <person name="Kuo R.C."/>
            <person name="Labutti K."/>
            <person name="Haridas S."/>
            <person name="Kuo A."/>
            <person name="Salamov A."/>
            <person name="Ahrendt S.R."/>
            <person name="Lipzen A."/>
            <person name="Sullivan W."/>
            <person name="Andreopoulos W.B."/>
            <person name="Clum A."/>
            <person name="Lindquist E."/>
            <person name="Daum C."/>
            <person name="Ramamoorthy G.K."/>
            <person name="Gryganskyi A."/>
            <person name="Culley D."/>
            <person name="Magnuson J.K."/>
            <person name="James T.Y."/>
            <person name="O'Malley M.A."/>
            <person name="Stajich J.E."/>
            <person name="Spatafora J.W."/>
            <person name="Visel A."/>
            <person name="Grigoriev I.V."/>
        </authorList>
    </citation>
    <scope>NUCLEOTIDE SEQUENCE [LARGE SCALE GENOMIC DNA]</scope>
    <source>
        <strain evidence="2 3">NRRL 3301</strain>
    </source>
</reference>
<evidence type="ECO:0000313" key="3">
    <source>
        <dbReference type="Proteomes" id="UP000242146"/>
    </source>
</evidence>
<comment type="caution">
    <text evidence="2">The sequence shown here is derived from an EMBL/GenBank/DDBJ whole genome shotgun (WGS) entry which is preliminary data.</text>
</comment>
<accession>A0A1X2GBF8</accession>
<evidence type="ECO:0000313" key="2">
    <source>
        <dbReference type="EMBL" id="ORX49835.1"/>
    </source>
</evidence>
<sequence>MHKVDTSLQPRLDCIAAFGAGVAAASWIVMVWVISDAFHVPFQRSLGVPGGWITMTKSS</sequence>
<dbReference type="EMBL" id="MCGT01000025">
    <property type="protein sequence ID" value="ORX49835.1"/>
    <property type="molecule type" value="Genomic_DNA"/>
</dbReference>
<feature type="transmembrane region" description="Helical" evidence="1">
    <location>
        <begin position="12"/>
        <end position="34"/>
    </location>
</feature>
<gene>
    <name evidence="2" type="ORF">DM01DRAFT_1337971</name>
</gene>
<keyword evidence="1" id="KW-0812">Transmembrane</keyword>
<organism evidence="2 3">
    <name type="scientific">Hesseltinella vesiculosa</name>
    <dbReference type="NCBI Taxonomy" id="101127"/>
    <lineage>
        <taxon>Eukaryota</taxon>
        <taxon>Fungi</taxon>
        <taxon>Fungi incertae sedis</taxon>
        <taxon>Mucoromycota</taxon>
        <taxon>Mucoromycotina</taxon>
        <taxon>Mucoromycetes</taxon>
        <taxon>Mucorales</taxon>
        <taxon>Cunninghamellaceae</taxon>
        <taxon>Hesseltinella</taxon>
    </lineage>
</organism>
<protein>
    <submittedName>
        <fullName evidence="2">Uncharacterized protein</fullName>
    </submittedName>
</protein>
<evidence type="ECO:0000256" key="1">
    <source>
        <dbReference type="SAM" id="Phobius"/>
    </source>
</evidence>
<keyword evidence="1" id="KW-1133">Transmembrane helix</keyword>
<dbReference type="AlphaFoldDB" id="A0A1X2GBF8"/>
<name>A0A1X2GBF8_9FUNG</name>
<keyword evidence="3" id="KW-1185">Reference proteome</keyword>
<proteinExistence type="predicted"/>
<dbReference type="Proteomes" id="UP000242146">
    <property type="component" value="Unassembled WGS sequence"/>
</dbReference>
<keyword evidence="1" id="KW-0472">Membrane</keyword>